<dbReference type="PANTHER" id="PTHR21052">
    <property type="entry name" value="SPERMATOGENESIS ASSOCIATED 11-RELATED"/>
    <property type="match status" value="1"/>
</dbReference>
<protein>
    <recommendedName>
        <fullName evidence="1">Alpha-ketoglutarate-dependent dioxygenase AlkB-like domain-containing protein</fullName>
    </recommendedName>
</protein>
<dbReference type="Gene3D" id="2.60.120.590">
    <property type="entry name" value="Alpha-ketoglutarate-dependent dioxygenase AlkB-like"/>
    <property type="match status" value="1"/>
</dbReference>
<dbReference type="InterPro" id="IPR032870">
    <property type="entry name" value="ALKBH7-like"/>
</dbReference>
<dbReference type="OrthoDB" id="28127at2759"/>
<dbReference type="EMBL" id="KZ302012">
    <property type="protein sequence ID" value="PFH50080.1"/>
    <property type="molecule type" value="Genomic_DNA"/>
</dbReference>
<dbReference type="GO" id="GO:0006974">
    <property type="term" value="P:DNA damage response"/>
    <property type="evidence" value="ECO:0007669"/>
    <property type="project" value="InterPro"/>
</dbReference>
<dbReference type="InterPro" id="IPR037151">
    <property type="entry name" value="AlkB-like_sf"/>
</dbReference>
<organism evidence="2 3">
    <name type="scientific">Amanita thiersii Skay4041</name>
    <dbReference type="NCBI Taxonomy" id="703135"/>
    <lineage>
        <taxon>Eukaryota</taxon>
        <taxon>Fungi</taxon>
        <taxon>Dikarya</taxon>
        <taxon>Basidiomycota</taxon>
        <taxon>Agaricomycotina</taxon>
        <taxon>Agaricomycetes</taxon>
        <taxon>Agaricomycetidae</taxon>
        <taxon>Agaricales</taxon>
        <taxon>Pluteineae</taxon>
        <taxon>Amanitaceae</taxon>
        <taxon>Amanita</taxon>
    </lineage>
</organism>
<dbReference type="Proteomes" id="UP000242287">
    <property type="component" value="Unassembled WGS sequence"/>
</dbReference>
<dbReference type="GO" id="GO:0006631">
    <property type="term" value="P:fatty acid metabolic process"/>
    <property type="evidence" value="ECO:0007669"/>
    <property type="project" value="TreeGrafter"/>
</dbReference>
<name>A0A2A9NQU0_9AGAR</name>
<evidence type="ECO:0000313" key="2">
    <source>
        <dbReference type="EMBL" id="PFH50080.1"/>
    </source>
</evidence>
<feature type="domain" description="Alpha-ketoglutarate-dependent dioxygenase AlkB-like" evidence="1">
    <location>
        <begin position="139"/>
        <end position="223"/>
    </location>
</feature>
<evidence type="ECO:0000259" key="1">
    <source>
        <dbReference type="Pfam" id="PF13532"/>
    </source>
</evidence>
<dbReference type="InterPro" id="IPR027450">
    <property type="entry name" value="AlkB-like"/>
</dbReference>
<dbReference type="STRING" id="703135.A0A2A9NQU0"/>
<dbReference type="Pfam" id="PF13532">
    <property type="entry name" value="2OG-FeII_Oxy_2"/>
    <property type="match status" value="1"/>
</dbReference>
<sequence>MFLFTRSLATLSTHGARQLRPHFHFWPDLFSPTEQRLLLFAALHMLDSNESRQFQRRRKRLLQSNEQSVSLPPKDVSDLFLPDQYYDFEEGHYDGVIHHFREMHLSSWPSQEGLSTVLNKLYAMCPTQGTQTHLLHLSTRGQVLPHIDNVSASGSWIMGLSLGAQRVLRMESIHAKHDCFDVLLPSGSLYLQKDDLRYQYKHSIIKDDRHPNTSGQRLSVMIRDSCPRA</sequence>
<keyword evidence="3" id="KW-1185">Reference proteome</keyword>
<reference evidence="2 3" key="1">
    <citation type="submission" date="2014-02" db="EMBL/GenBank/DDBJ databases">
        <title>Transposable element dynamics among asymbiotic and ectomycorrhizal Amanita fungi.</title>
        <authorList>
            <consortium name="DOE Joint Genome Institute"/>
            <person name="Hess J."/>
            <person name="Skrede I."/>
            <person name="Wolfe B."/>
            <person name="LaButti K."/>
            <person name="Ohm R.A."/>
            <person name="Grigoriev I.V."/>
            <person name="Pringle A."/>
        </authorList>
    </citation>
    <scope>NUCLEOTIDE SEQUENCE [LARGE SCALE GENOMIC DNA]</scope>
    <source>
        <strain evidence="2 3">SKay4041</strain>
    </source>
</reference>
<dbReference type="SUPFAM" id="SSF51197">
    <property type="entry name" value="Clavaminate synthase-like"/>
    <property type="match status" value="1"/>
</dbReference>
<gene>
    <name evidence="2" type="ORF">AMATHDRAFT_61899</name>
</gene>
<proteinExistence type="predicted"/>
<dbReference type="PANTHER" id="PTHR21052:SF0">
    <property type="entry name" value="ALPHA-KETOGLUTARATE-DEPENDENT DIOXYGENASE ALKB HOMOLOG 7, MITOCHONDRIAL"/>
    <property type="match status" value="1"/>
</dbReference>
<dbReference type="GO" id="GO:0016706">
    <property type="term" value="F:2-oxoglutarate-dependent dioxygenase activity"/>
    <property type="evidence" value="ECO:0007669"/>
    <property type="project" value="TreeGrafter"/>
</dbReference>
<dbReference type="AlphaFoldDB" id="A0A2A9NQU0"/>
<dbReference type="GO" id="GO:0005759">
    <property type="term" value="C:mitochondrial matrix"/>
    <property type="evidence" value="ECO:0007669"/>
    <property type="project" value="TreeGrafter"/>
</dbReference>
<evidence type="ECO:0000313" key="3">
    <source>
        <dbReference type="Proteomes" id="UP000242287"/>
    </source>
</evidence>
<accession>A0A2A9NQU0</accession>